<organism evidence="1 2">
    <name type="scientific">Hyaloscypha hepaticicola</name>
    <dbReference type="NCBI Taxonomy" id="2082293"/>
    <lineage>
        <taxon>Eukaryota</taxon>
        <taxon>Fungi</taxon>
        <taxon>Dikarya</taxon>
        <taxon>Ascomycota</taxon>
        <taxon>Pezizomycotina</taxon>
        <taxon>Leotiomycetes</taxon>
        <taxon>Helotiales</taxon>
        <taxon>Hyaloscyphaceae</taxon>
        <taxon>Hyaloscypha</taxon>
    </lineage>
</organism>
<dbReference type="AlphaFoldDB" id="A0A2J6QAV4"/>
<dbReference type="EMBL" id="KZ613475">
    <property type="protein sequence ID" value="PMD23403.1"/>
    <property type="molecule type" value="Genomic_DNA"/>
</dbReference>
<gene>
    <name evidence="1" type="ORF">NA56DRAFT_701691</name>
</gene>
<dbReference type="Proteomes" id="UP000235672">
    <property type="component" value="Unassembled WGS sequence"/>
</dbReference>
<evidence type="ECO:0000313" key="1">
    <source>
        <dbReference type="EMBL" id="PMD23403.1"/>
    </source>
</evidence>
<evidence type="ECO:0000313" key="2">
    <source>
        <dbReference type="Proteomes" id="UP000235672"/>
    </source>
</evidence>
<sequence>MAPRCLEPPVEHETLFPPASAGCNEQQNRMAAASSVTDYAAILYGFLANDWAKKTYLDTDLSARMQHTSSDRGAVCDQEARSLCSAMQASPLHRGACHSVNGTQVQLLSLCPGFDLTPEALNYCYEFARRLLFTGQSTTGDFQISKVQKLVVLQGQGSVPCFIFVCSTSAVDLMAKEMARRSSFQYGGPGHKSCNYQG</sequence>
<keyword evidence="2" id="KW-1185">Reference proteome</keyword>
<proteinExistence type="predicted"/>
<protein>
    <submittedName>
        <fullName evidence="1">Uncharacterized protein</fullName>
    </submittedName>
</protein>
<name>A0A2J6QAV4_9HELO</name>
<accession>A0A2J6QAV4</accession>
<reference evidence="1 2" key="1">
    <citation type="submission" date="2016-05" db="EMBL/GenBank/DDBJ databases">
        <title>A degradative enzymes factory behind the ericoid mycorrhizal symbiosis.</title>
        <authorList>
            <consortium name="DOE Joint Genome Institute"/>
            <person name="Martino E."/>
            <person name="Morin E."/>
            <person name="Grelet G."/>
            <person name="Kuo A."/>
            <person name="Kohler A."/>
            <person name="Daghino S."/>
            <person name="Barry K."/>
            <person name="Choi C."/>
            <person name="Cichocki N."/>
            <person name="Clum A."/>
            <person name="Copeland A."/>
            <person name="Hainaut M."/>
            <person name="Haridas S."/>
            <person name="Labutti K."/>
            <person name="Lindquist E."/>
            <person name="Lipzen A."/>
            <person name="Khouja H.-R."/>
            <person name="Murat C."/>
            <person name="Ohm R."/>
            <person name="Olson A."/>
            <person name="Spatafora J."/>
            <person name="Veneault-Fourrey C."/>
            <person name="Henrissat B."/>
            <person name="Grigoriev I."/>
            <person name="Martin F."/>
            <person name="Perotto S."/>
        </authorList>
    </citation>
    <scope>NUCLEOTIDE SEQUENCE [LARGE SCALE GENOMIC DNA]</scope>
    <source>
        <strain evidence="1 2">UAMH 7357</strain>
    </source>
</reference>